<accession>A0A7M2TCZ2</accession>
<dbReference type="AlphaFoldDB" id="A0A7M2TCZ2"/>
<organism evidence="2 3">
    <name type="scientific">Streptomyces chromofuscus</name>
    <dbReference type="NCBI Taxonomy" id="42881"/>
    <lineage>
        <taxon>Bacteria</taxon>
        <taxon>Bacillati</taxon>
        <taxon>Actinomycetota</taxon>
        <taxon>Actinomycetes</taxon>
        <taxon>Kitasatosporales</taxon>
        <taxon>Streptomycetaceae</taxon>
        <taxon>Streptomyces</taxon>
    </lineage>
</organism>
<name>A0A7M2TCZ2_STRCW</name>
<evidence type="ECO:0000313" key="3">
    <source>
        <dbReference type="Proteomes" id="UP000594008"/>
    </source>
</evidence>
<dbReference type="RefSeq" id="WP_189698336.1">
    <property type="nucleotide sequence ID" value="NZ_BMTA01000008.1"/>
</dbReference>
<protein>
    <submittedName>
        <fullName evidence="2">VOC family protein</fullName>
    </submittedName>
</protein>
<dbReference type="PROSITE" id="PS51819">
    <property type="entry name" value="VOC"/>
    <property type="match status" value="1"/>
</dbReference>
<dbReference type="EMBL" id="CP063374">
    <property type="protein sequence ID" value="QOV46570.1"/>
    <property type="molecule type" value="Genomic_DNA"/>
</dbReference>
<dbReference type="Pfam" id="PF00903">
    <property type="entry name" value="Glyoxalase"/>
    <property type="match status" value="1"/>
</dbReference>
<evidence type="ECO:0000313" key="2">
    <source>
        <dbReference type="EMBL" id="QOV46570.1"/>
    </source>
</evidence>
<dbReference type="Gene3D" id="3.10.180.10">
    <property type="entry name" value="2,3-Dihydroxybiphenyl 1,2-Dioxygenase, domain 1"/>
    <property type="match status" value="1"/>
</dbReference>
<dbReference type="InterPro" id="IPR029068">
    <property type="entry name" value="Glyas_Bleomycin-R_OHBP_Dase"/>
</dbReference>
<dbReference type="InterPro" id="IPR004360">
    <property type="entry name" value="Glyas_Fos-R_dOase_dom"/>
</dbReference>
<sequence>MEWTLEVIAVPVADLDRAKAFYEDRCGFHTDIDAAYFAGGRFVQLTPPGSRCSIVLESGLPDSPGRSRMVPGSFQGLQLCVTDIEAARAELVGRGVEVTPVLHVDASGWAEGRGEEKWNSFLFFQDPDGNGWTVQEAPAPLSER</sequence>
<dbReference type="InterPro" id="IPR037523">
    <property type="entry name" value="VOC_core"/>
</dbReference>
<keyword evidence="3" id="KW-1185">Reference proteome</keyword>
<dbReference type="Proteomes" id="UP000594008">
    <property type="component" value="Chromosome"/>
</dbReference>
<reference evidence="2 3" key="1">
    <citation type="submission" date="2020-10" db="EMBL/GenBank/DDBJ databases">
        <title>Streptomyces chromofuscus complate genome analysis.</title>
        <authorList>
            <person name="Anwar N."/>
        </authorList>
    </citation>
    <scope>NUCLEOTIDE SEQUENCE [LARGE SCALE GENOMIC DNA]</scope>
    <source>
        <strain evidence="2 3">DSM 40273</strain>
    </source>
</reference>
<feature type="domain" description="VOC" evidence="1">
    <location>
        <begin position="4"/>
        <end position="137"/>
    </location>
</feature>
<evidence type="ECO:0000259" key="1">
    <source>
        <dbReference type="PROSITE" id="PS51819"/>
    </source>
</evidence>
<proteinExistence type="predicted"/>
<gene>
    <name evidence="2" type="ORF">IPT68_12085</name>
</gene>
<dbReference type="SUPFAM" id="SSF54593">
    <property type="entry name" value="Glyoxalase/Bleomycin resistance protein/Dihydroxybiphenyl dioxygenase"/>
    <property type="match status" value="1"/>
</dbReference>
<dbReference type="KEGG" id="schf:IPT68_12085"/>